<organism evidence="2 3">
    <name type="scientific">Thiobacillus sedimenti</name>
    <dbReference type="NCBI Taxonomy" id="3110231"/>
    <lineage>
        <taxon>Bacteria</taxon>
        <taxon>Pseudomonadati</taxon>
        <taxon>Pseudomonadota</taxon>
        <taxon>Betaproteobacteria</taxon>
        <taxon>Nitrosomonadales</taxon>
        <taxon>Thiobacillaceae</taxon>
        <taxon>Thiobacillus</taxon>
    </lineage>
</organism>
<dbReference type="PROSITE" id="PS51257">
    <property type="entry name" value="PROKAR_LIPOPROTEIN"/>
    <property type="match status" value="1"/>
</dbReference>
<evidence type="ECO:0000313" key="2">
    <source>
        <dbReference type="EMBL" id="WRS38000.1"/>
    </source>
</evidence>
<dbReference type="EMBL" id="CP141769">
    <property type="protein sequence ID" value="WRS38000.1"/>
    <property type="molecule type" value="Genomic_DNA"/>
</dbReference>
<keyword evidence="3" id="KW-1185">Reference proteome</keyword>
<reference evidence="2 3" key="1">
    <citation type="submission" date="2023-12" db="EMBL/GenBank/DDBJ databases">
        <title>Thiobacillus sedimentum sp. nov., a chemolithoautotrophic sulfur-oxidizing bacterium isolated from freshwater sediment.</title>
        <authorList>
            <person name="Luo J."/>
            <person name="Dai C."/>
        </authorList>
    </citation>
    <scope>NUCLEOTIDE SEQUENCE [LARGE SCALE GENOMIC DNA]</scope>
    <source>
        <strain evidence="2 3">SCUT-2</strain>
    </source>
</reference>
<evidence type="ECO:0000313" key="3">
    <source>
        <dbReference type="Proteomes" id="UP001334732"/>
    </source>
</evidence>
<protein>
    <recommendedName>
        <fullName evidence="4">Lipoprotein</fullName>
    </recommendedName>
</protein>
<feature type="chain" id="PRO_5046920945" description="Lipoprotein" evidence="1">
    <location>
        <begin position="19"/>
        <end position="240"/>
    </location>
</feature>
<evidence type="ECO:0008006" key="4">
    <source>
        <dbReference type="Google" id="ProtNLM"/>
    </source>
</evidence>
<gene>
    <name evidence="2" type="ORF">VA613_08180</name>
</gene>
<keyword evidence="1" id="KW-0732">Signal</keyword>
<proteinExistence type="predicted"/>
<name>A0ABZ1CFX2_9PROT</name>
<dbReference type="Proteomes" id="UP001334732">
    <property type="component" value="Chromosome"/>
</dbReference>
<dbReference type="RefSeq" id="WP_324778614.1">
    <property type="nucleotide sequence ID" value="NZ_CP141769.1"/>
</dbReference>
<accession>A0ABZ1CFX2</accession>
<sequence length="240" mass="26498">MNRAAAPIACMLTCALLAACSGPPIERRDGSSSARSFSLKELAKRDIDSVVEIQQQALVATLRTLTLKLYRRNPAEWRKSGFASADAATEALFTPLLDWPQSRDKDLDWRASLRDAWREDYTGDRVHALMQGLLVMQMAAFGHRTEFYALSEIDAQKLYNAARNTEAIAWKLANARRPGGEPLLLSNGIDAGGTPNLSFEREFGKLIGIGDALARVVEDKDNRAIRFGVVNVASMMFLPI</sequence>
<feature type="signal peptide" evidence="1">
    <location>
        <begin position="1"/>
        <end position="18"/>
    </location>
</feature>
<evidence type="ECO:0000256" key="1">
    <source>
        <dbReference type="SAM" id="SignalP"/>
    </source>
</evidence>